<dbReference type="EMBL" id="SMKP01000120">
    <property type="protein sequence ID" value="TDD15698.1"/>
    <property type="molecule type" value="Genomic_DNA"/>
</dbReference>
<dbReference type="InterPro" id="IPR036388">
    <property type="entry name" value="WH-like_DNA-bd_sf"/>
</dbReference>
<keyword evidence="2" id="KW-0238">DNA-binding</keyword>
<dbReference type="OrthoDB" id="3237509at2"/>
<evidence type="ECO:0000256" key="1">
    <source>
        <dbReference type="ARBA" id="ARBA00023015"/>
    </source>
</evidence>
<organism evidence="5 6">
    <name type="scientific">Nonomuraea diastatica</name>
    <dbReference type="NCBI Taxonomy" id="1848329"/>
    <lineage>
        <taxon>Bacteria</taxon>
        <taxon>Bacillati</taxon>
        <taxon>Actinomycetota</taxon>
        <taxon>Actinomycetes</taxon>
        <taxon>Streptosporangiales</taxon>
        <taxon>Streptosporangiaceae</taxon>
        <taxon>Nonomuraea</taxon>
    </lineage>
</organism>
<dbReference type="InterPro" id="IPR023187">
    <property type="entry name" value="Tscrpt_reg_MarR-type_CS"/>
</dbReference>
<dbReference type="Pfam" id="PF01047">
    <property type="entry name" value="MarR"/>
    <property type="match status" value="1"/>
</dbReference>
<accession>A0A4R4WA82</accession>
<dbReference type="SMART" id="SM00347">
    <property type="entry name" value="HTH_MARR"/>
    <property type="match status" value="1"/>
</dbReference>
<evidence type="ECO:0000313" key="6">
    <source>
        <dbReference type="Proteomes" id="UP000294543"/>
    </source>
</evidence>
<dbReference type="PRINTS" id="PR00598">
    <property type="entry name" value="HTHMARR"/>
</dbReference>
<dbReference type="Proteomes" id="UP000294543">
    <property type="component" value="Unassembled WGS sequence"/>
</dbReference>
<dbReference type="PROSITE" id="PS50995">
    <property type="entry name" value="HTH_MARR_2"/>
    <property type="match status" value="1"/>
</dbReference>
<name>A0A4R4WA82_9ACTN</name>
<evidence type="ECO:0000256" key="2">
    <source>
        <dbReference type="ARBA" id="ARBA00023125"/>
    </source>
</evidence>
<sequence length="179" mass="19150">MEQTEDHVDRVLRQWRAERPDIDPSPMGVIGRISRAAQTLSKRNRVVFARHELQPWEFDILATLRRSGPPYQMTAGGLSGASMVTSGAITNRIDHLVSRGLVTRATDPGNRRSVLITLTDAGRDVIDGAVTDHVSGEAQSLAALSPGEQDQLAALLRKLLLSHGDAPAGAQAGAASSRA</sequence>
<reference evidence="5 6" key="1">
    <citation type="submission" date="2019-03" db="EMBL/GenBank/DDBJ databases">
        <title>Draft genome sequences of novel Actinobacteria.</title>
        <authorList>
            <person name="Sahin N."/>
            <person name="Ay H."/>
            <person name="Saygin H."/>
        </authorList>
    </citation>
    <scope>NUCLEOTIDE SEQUENCE [LARGE SCALE GENOMIC DNA]</scope>
    <source>
        <strain evidence="5 6">KC712</strain>
    </source>
</reference>
<evidence type="ECO:0000259" key="4">
    <source>
        <dbReference type="PROSITE" id="PS50995"/>
    </source>
</evidence>
<dbReference type="GO" id="GO:0003700">
    <property type="term" value="F:DNA-binding transcription factor activity"/>
    <property type="evidence" value="ECO:0007669"/>
    <property type="project" value="InterPro"/>
</dbReference>
<comment type="caution">
    <text evidence="5">The sequence shown here is derived from an EMBL/GenBank/DDBJ whole genome shotgun (WGS) entry which is preliminary data.</text>
</comment>
<keyword evidence="6" id="KW-1185">Reference proteome</keyword>
<dbReference type="SUPFAM" id="SSF46785">
    <property type="entry name" value="Winged helix' DNA-binding domain"/>
    <property type="match status" value="1"/>
</dbReference>
<keyword evidence="3" id="KW-0804">Transcription</keyword>
<dbReference type="PROSITE" id="PS01117">
    <property type="entry name" value="HTH_MARR_1"/>
    <property type="match status" value="1"/>
</dbReference>
<dbReference type="Gene3D" id="1.10.10.10">
    <property type="entry name" value="Winged helix-like DNA-binding domain superfamily/Winged helix DNA-binding domain"/>
    <property type="match status" value="1"/>
</dbReference>
<evidence type="ECO:0000256" key="3">
    <source>
        <dbReference type="ARBA" id="ARBA00023163"/>
    </source>
</evidence>
<dbReference type="InterPro" id="IPR000835">
    <property type="entry name" value="HTH_MarR-typ"/>
</dbReference>
<dbReference type="PANTHER" id="PTHR42756">
    <property type="entry name" value="TRANSCRIPTIONAL REGULATOR, MARR"/>
    <property type="match status" value="1"/>
</dbReference>
<dbReference type="PANTHER" id="PTHR42756:SF1">
    <property type="entry name" value="TRANSCRIPTIONAL REPRESSOR OF EMRAB OPERON"/>
    <property type="match status" value="1"/>
</dbReference>
<proteinExistence type="predicted"/>
<protein>
    <submittedName>
        <fullName evidence="5">MarR family transcriptional regulator</fullName>
    </submittedName>
</protein>
<keyword evidence="1" id="KW-0805">Transcription regulation</keyword>
<feature type="domain" description="HTH marR-type" evidence="4">
    <location>
        <begin position="23"/>
        <end position="161"/>
    </location>
</feature>
<evidence type="ECO:0000313" key="5">
    <source>
        <dbReference type="EMBL" id="TDD15698.1"/>
    </source>
</evidence>
<dbReference type="GO" id="GO:0003677">
    <property type="term" value="F:DNA binding"/>
    <property type="evidence" value="ECO:0007669"/>
    <property type="project" value="UniProtKB-KW"/>
</dbReference>
<dbReference type="AlphaFoldDB" id="A0A4R4WA82"/>
<dbReference type="InterPro" id="IPR036390">
    <property type="entry name" value="WH_DNA-bd_sf"/>
</dbReference>
<gene>
    <name evidence="5" type="ORF">E1294_33635</name>
</gene>
<dbReference type="RefSeq" id="WP_132515008.1">
    <property type="nucleotide sequence ID" value="NZ_SMKP01000120.1"/>
</dbReference>